<keyword evidence="2" id="KW-1185">Reference proteome</keyword>
<protein>
    <submittedName>
        <fullName evidence="1">Uncharacterized protein</fullName>
    </submittedName>
</protein>
<proteinExistence type="predicted"/>
<sequence length="129" mass="15117">MSDRLFESVERSTKKLFIEKNGEEEYILIEFSNDDKKILIEREVVISVLQSCRFSDDKRMAERARQQASSAGWTQRQLSYFQSLQTAFGKVSWGLRVLMPCKEKMRVPFKNRYDSLNSQIMSIGRGHVQ</sequence>
<accession>A0A255YT82</accession>
<reference evidence="1 2" key="1">
    <citation type="submission" date="2017-07" db="EMBL/GenBank/DDBJ databases">
        <title>Niveispirillum cyanobacteriorum sp. nov., isolated from cyanobacterial aggregates in a eutrophic lake.</title>
        <authorList>
            <person name="Cai H."/>
        </authorList>
    </citation>
    <scope>NUCLEOTIDE SEQUENCE [LARGE SCALE GENOMIC DNA]</scope>
    <source>
        <strain evidence="2">TH1-14</strain>
    </source>
</reference>
<evidence type="ECO:0000313" key="2">
    <source>
        <dbReference type="Proteomes" id="UP000216998"/>
    </source>
</evidence>
<dbReference type="AlphaFoldDB" id="A0A255YT82"/>
<evidence type="ECO:0000313" key="1">
    <source>
        <dbReference type="EMBL" id="OYQ32437.1"/>
    </source>
</evidence>
<dbReference type="EMBL" id="NOXU01000031">
    <property type="protein sequence ID" value="OYQ32437.1"/>
    <property type="molecule type" value="Genomic_DNA"/>
</dbReference>
<gene>
    <name evidence="1" type="ORF">CHU95_16690</name>
</gene>
<dbReference type="Proteomes" id="UP000216998">
    <property type="component" value="Unassembled WGS sequence"/>
</dbReference>
<organism evidence="1 2">
    <name type="scientific">Niveispirillum lacus</name>
    <dbReference type="NCBI Taxonomy" id="1981099"/>
    <lineage>
        <taxon>Bacteria</taxon>
        <taxon>Pseudomonadati</taxon>
        <taxon>Pseudomonadota</taxon>
        <taxon>Alphaproteobacteria</taxon>
        <taxon>Rhodospirillales</taxon>
        <taxon>Azospirillaceae</taxon>
        <taxon>Niveispirillum</taxon>
    </lineage>
</organism>
<comment type="caution">
    <text evidence="1">The sequence shown here is derived from an EMBL/GenBank/DDBJ whole genome shotgun (WGS) entry which is preliminary data.</text>
</comment>
<name>A0A255YT82_9PROT</name>